<name>A0A9P0F2X8_BEMTA</name>
<organism evidence="1 2">
    <name type="scientific">Bemisia tabaci</name>
    <name type="common">Sweetpotato whitefly</name>
    <name type="synonym">Aleurodes tabaci</name>
    <dbReference type="NCBI Taxonomy" id="7038"/>
    <lineage>
        <taxon>Eukaryota</taxon>
        <taxon>Metazoa</taxon>
        <taxon>Ecdysozoa</taxon>
        <taxon>Arthropoda</taxon>
        <taxon>Hexapoda</taxon>
        <taxon>Insecta</taxon>
        <taxon>Pterygota</taxon>
        <taxon>Neoptera</taxon>
        <taxon>Paraneoptera</taxon>
        <taxon>Hemiptera</taxon>
        <taxon>Sternorrhyncha</taxon>
        <taxon>Aleyrodoidea</taxon>
        <taxon>Aleyrodidae</taxon>
        <taxon>Aleyrodinae</taxon>
        <taxon>Bemisia</taxon>
    </lineage>
</organism>
<dbReference type="Proteomes" id="UP001152759">
    <property type="component" value="Chromosome 5"/>
</dbReference>
<evidence type="ECO:0000313" key="1">
    <source>
        <dbReference type="EMBL" id="CAH0389716.1"/>
    </source>
</evidence>
<proteinExistence type="predicted"/>
<dbReference type="AlphaFoldDB" id="A0A9P0F2X8"/>
<dbReference type="EMBL" id="OU963866">
    <property type="protein sequence ID" value="CAH0389716.1"/>
    <property type="molecule type" value="Genomic_DNA"/>
</dbReference>
<sequence length="183" mass="21223">MDLRMRPTETSSRVENKMGIGISLRSLILLFILIFDHPITLNADDESLIEKMTTIMNQDQCKYKLLSCRAGERRMLAPAIGDCKDAFKAFKQLSQGVKSHVCPKARSPDCRHDPRKSSISWSCAFKCDLTSKEAQYYFTQRRTHPPQSHSKPLKDILYQIRAYQGELERIERRNNAFPQIWDL</sequence>
<reference evidence="1" key="1">
    <citation type="submission" date="2021-12" db="EMBL/GenBank/DDBJ databases">
        <authorList>
            <person name="King R."/>
        </authorList>
    </citation>
    <scope>NUCLEOTIDE SEQUENCE</scope>
</reference>
<accession>A0A9P0F2X8</accession>
<evidence type="ECO:0000313" key="2">
    <source>
        <dbReference type="Proteomes" id="UP001152759"/>
    </source>
</evidence>
<protein>
    <submittedName>
        <fullName evidence="1">Uncharacterized protein</fullName>
    </submittedName>
</protein>
<keyword evidence="2" id="KW-1185">Reference proteome</keyword>
<gene>
    <name evidence="1" type="ORF">BEMITA_LOCUS8519</name>
</gene>